<dbReference type="eggNOG" id="COG4143">
    <property type="taxonomic scope" value="Bacteria"/>
</dbReference>
<sequence length="395" mass="44702">MNYEQLAQSIMTQYAIDTGLARDPESGAKNPPRRYLWTDAFAVCNYLGFYKRHSAPAFLQQALTLVEQVHCVLGKHREDSSKKGWISGLDDVEAKRHPTAGGLRIGKPLNESNADTEVNSSAEWQQDGQYFHYLTKWMHALNCVARATGDMQYNEWARELAKTAHSAFVYDDYVNSKRVKRIYWKMSIDLSRPLVLSMGHHDPLDGLLIYQQLQTCCARAEAKTSNYNLSNEIAEMAAVCEAKNWATNDTLGVGCLLTDAYKLCQLMGLYQLNGQHLFEKILQDIESSLHHIVGGNLFSIKASNRLAFRELGLAIGLQTISKMRQVLTKHSAEFQQVDSLNLLLLRLSAYEPLHSIIENFWLKPEQQSLAVWQEHADINNVMLATSLFPSGYVQL</sequence>
<organism evidence="1 2">
    <name type="scientific">Glaciecola nitratireducens (strain JCM 12485 / KCTC 12276 / FR1064)</name>
    <dbReference type="NCBI Taxonomy" id="1085623"/>
    <lineage>
        <taxon>Bacteria</taxon>
        <taxon>Pseudomonadati</taxon>
        <taxon>Pseudomonadota</taxon>
        <taxon>Gammaproteobacteria</taxon>
        <taxon>Alteromonadales</taxon>
        <taxon>Alteromonadaceae</taxon>
        <taxon>Brumicola</taxon>
    </lineage>
</organism>
<protein>
    <submittedName>
        <fullName evidence="1">Uncharacterized protein</fullName>
    </submittedName>
</protein>
<dbReference type="KEGG" id="gni:GNIT_1297"/>
<dbReference type="RefSeq" id="WP_014108295.1">
    <property type="nucleotide sequence ID" value="NC_016041.1"/>
</dbReference>
<proteinExistence type="predicted"/>
<dbReference type="HOGENOM" id="CLU_039096_1_0_6"/>
<dbReference type="EMBL" id="CP003060">
    <property type="protein sequence ID" value="AEP29421.1"/>
    <property type="molecule type" value="Genomic_DNA"/>
</dbReference>
<dbReference type="Proteomes" id="UP000009282">
    <property type="component" value="Chromosome"/>
</dbReference>
<dbReference type="AlphaFoldDB" id="G4QL31"/>
<gene>
    <name evidence="1" type="ordered locus">GNIT_1297</name>
</gene>
<name>G4QL31_GLANF</name>
<accession>G4QL31</accession>
<evidence type="ECO:0000313" key="2">
    <source>
        <dbReference type="Proteomes" id="UP000009282"/>
    </source>
</evidence>
<reference evidence="1 2" key="1">
    <citation type="journal article" date="2011" name="J. Bacteriol.">
        <title>Complete genome sequence of seawater bacterium Glaciecola nitratireducens FR1064T.</title>
        <authorList>
            <person name="Bian F."/>
            <person name="Qin Q.L."/>
            <person name="Xie B.B."/>
            <person name="Shu Y.L."/>
            <person name="Zhang X.Y."/>
            <person name="Yu Y."/>
            <person name="Chen B."/>
            <person name="Chen X.L."/>
            <person name="Zhou B.C."/>
            <person name="Zhang Y.Z."/>
        </authorList>
    </citation>
    <scope>NUCLEOTIDE SEQUENCE [LARGE SCALE GENOMIC DNA]</scope>
    <source>
        <strain evidence="2">JCM 12485 / KCTC 12276 / FR1064</strain>
    </source>
</reference>
<dbReference type="STRING" id="1085623.GNIT_1297"/>
<keyword evidence="2" id="KW-1185">Reference proteome</keyword>
<dbReference type="OrthoDB" id="1416286at2"/>
<evidence type="ECO:0000313" key="1">
    <source>
        <dbReference type="EMBL" id="AEP29421.1"/>
    </source>
</evidence>